<sequence length="308" mass="34689">MITVTTRSPRLSDRQILAFKHVMECGTVSKAAQRMNTVQPGVTRLLRQLEEDLGFELFERVRGRLHPTPEARIFHREVERAWIGLEQLRTTATRIRDRELGALRICAMPMLGLTFLPDLAGAFLDLHPRASLQLGNYRSAQVIEEVLTQRCDLGFAILEQREERCELRRFTLPCLCMMPAGHRLAALAEVPLAALAEENLITFERNDPLQRRLDRLRDAAEPSPPARLEVSLTLQAIRLVSQGHGIALVDPINAALSPHPEVITRPLAEDLGLEFALLSSRDQPMSRLARDFVAMFEQRYATVIGHAG</sequence>
<dbReference type="Gene3D" id="1.10.10.10">
    <property type="entry name" value="Winged helix-like DNA-binding domain superfamily/Winged helix DNA-binding domain"/>
    <property type="match status" value="1"/>
</dbReference>
<dbReference type="PROSITE" id="PS50931">
    <property type="entry name" value="HTH_LYSR"/>
    <property type="match status" value="1"/>
</dbReference>
<dbReference type="SUPFAM" id="SSF53850">
    <property type="entry name" value="Periplasmic binding protein-like II"/>
    <property type="match status" value="1"/>
</dbReference>
<dbReference type="PANTHER" id="PTHR30427:SF1">
    <property type="entry name" value="TRANSCRIPTIONAL ACTIVATOR PROTEIN LYSR"/>
    <property type="match status" value="1"/>
</dbReference>
<name>A0A172YDV0_9GAMM</name>
<dbReference type="InterPro" id="IPR036388">
    <property type="entry name" value="WH-like_DNA-bd_sf"/>
</dbReference>
<dbReference type="AlphaFoldDB" id="A0A172YDV0"/>
<keyword evidence="3" id="KW-0238">DNA-binding</keyword>
<dbReference type="PANTHER" id="PTHR30427">
    <property type="entry name" value="TRANSCRIPTIONAL ACTIVATOR PROTEIN LYSR"/>
    <property type="match status" value="1"/>
</dbReference>
<dbReference type="Proteomes" id="UP000077875">
    <property type="component" value="Chromosome"/>
</dbReference>
<reference evidence="6 7" key="1">
    <citation type="submission" date="2016-04" db="EMBL/GenBank/DDBJ databases">
        <title>Complete Genome Sequence of Halotalea alkalilenta IHB B 13600.</title>
        <authorList>
            <person name="Swarnkar M.K."/>
            <person name="Sharma A."/>
            <person name="Kaushal K."/>
            <person name="Soni R."/>
            <person name="Rana S."/>
            <person name="Singh A.K."/>
            <person name="Gulati A."/>
        </authorList>
    </citation>
    <scope>NUCLEOTIDE SEQUENCE [LARGE SCALE GENOMIC DNA]</scope>
    <source>
        <strain evidence="6 7">IHB B 13600</strain>
    </source>
</reference>
<comment type="similarity">
    <text evidence="1">Belongs to the LysR transcriptional regulatory family.</text>
</comment>
<dbReference type="GO" id="GO:0043565">
    <property type="term" value="F:sequence-specific DNA binding"/>
    <property type="evidence" value="ECO:0007669"/>
    <property type="project" value="TreeGrafter"/>
</dbReference>
<protein>
    <recommendedName>
        <fullName evidence="5">HTH lysR-type domain-containing protein</fullName>
    </recommendedName>
</protein>
<evidence type="ECO:0000313" key="6">
    <source>
        <dbReference type="EMBL" id="ANF57394.1"/>
    </source>
</evidence>
<evidence type="ECO:0000256" key="3">
    <source>
        <dbReference type="ARBA" id="ARBA00023125"/>
    </source>
</evidence>
<dbReference type="GO" id="GO:0003700">
    <property type="term" value="F:DNA-binding transcription factor activity"/>
    <property type="evidence" value="ECO:0007669"/>
    <property type="project" value="InterPro"/>
</dbReference>
<dbReference type="STRING" id="376489.A5892_07880"/>
<dbReference type="InterPro" id="IPR000847">
    <property type="entry name" value="LysR_HTH_N"/>
</dbReference>
<dbReference type="EMBL" id="CP015243">
    <property type="protein sequence ID" value="ANF57394.1"/>
    <property type="molecule type" value="Genomic_DNA"/>
</dbReference>
<accession>A0A172YDV0</accession>
<evidence type="ECO:0000256" key="1">
    <source>
        <dbReference type="ARBA" id="ARBA00009437"/>
    </source>
</evidence>
<evidence type="ECO:0000256" key="4">
    <source>
        <dbReference type="ARBA" id="ARBA00023163"/>
    </source>
</evidence>
<keyword evidence="4" id="KW-0804">Transcription</keyword>
<dbReference type="GO" id="GO:0010628">
    <property type="term" value="P:positive regulation of gene expression"/>
    <property type="evidence" value="ECO:0007669"/>
    <property type="project" value="TreeGrafter"/>
</dbReference>
<dbReference type="Gene3D" id="3.40.190.290">
    <property type="match status" value="1"/>
</dbReference>
<keyword evidence="7" id="KW-1185">Reference proteome</keyword>
<dbReference type="SUPFAM" id="SSF46785">
    <property type="entry name" value="Winged helix' DNA-binding domain"/>
    <property type="match status" value="1"/>
</dbReference>
<dbReference type="KEGG" id="haa:A5892_07880"/>
<evidence type="ECO:0000313" key="7">
    <source>
        <dbReference type="Proteomes" id="UP000077875"/>
    </source>
</evidence>
<dbReference type="InterPro" id="IPR005119">
    <property type="entry name" value="LysR_subst-bd"/>
</dbReference>
<proteinExistence type="inferred from homology"/>
<dbReference type="Pfam" id="PF03466">
    <property type="entry name" value="LysR_substrate"/>
    <property type="match status" value="1"/>
</dbReference>
<dbReference type="InterPro" id="IPR036390">
    <property type="entry name" value="WH_DNA-bd_sf"/>
</dbReference>
<dbReference type="PRINTS" id="PR00039">
    <property type="entry name" value="HTHLYSR"/>
</dbReference>
<evidence type="ECO:0000259" key="5">
    <source>
        <dbReference type="PROSITE" id="PS50931"/>
    </source>
</evidence>
<organism evidence="6 7">
    <name type="scientific">Halotalea alkalilenta</name>
    <dbReference type="NCBI Taxonomy" id="376489"/>
    <lineage>
        <taxon>Bacteria</taxon>
        <taxon>Pseudomonadati</taxon>
        <taxon>Pseudomonadota</taxon>
        <taxon>Gammaproteobacteria</taxon>
        <taxon>Oceanospirillales</taxon>
        <taxon>Halomonadaceae</taxon>
        <taxon>Halotalea</taxon>
    </lineage>
</organism>
<evidence type="ECO:0000256" key="2">
    <source>
        <dbReference type="ARBA" id="ARBA00023015"/>
    </source>
</evidence>
<keyword evidence="2" id="KW-0805">Transcription regulation</keyword>
<gene>
    <name evidence="6" type="ORF">A5892_07880</name>
</gene>
<dbReference type="Pfam" id="PF00126">
    <property type="entry name" value="HTH_1"/>
    <property type="match status" value="1"/>
</dbReference>
<feature type="domain" description="HTH lysR-type" evidence="5">
    <location>
        <begin position="14"/>
        <end position="68"/>
    </location>
</feature>